<dbReference type="OrthoDB" id="5174363at2"/>
<dbReference type="InterPro" id="IPR001173">
    <property type="entry name" value="Glyco_trans_2-like"/>
</dbReference>
<accession>A0A5C4MPC6</accession>
<dbReference type="SUPFAM" id="SSF53448">
    <property type="entry name" value="Nucleotide-diphospho-sugar transferases"/>
    <property type="match status" value="1"/>
</dbReference>
<evidence type="ECO:0000313" key="3">
    <source>
        <dbReference type="Proteomes" id="UP000305887"/>
    </source>
</evidence>
<proteinExistence type="predicted"/>
<dbReference type="Pfam" id="PF00535">
    <property type="entry name" value="Glycos_transf_2"/>
    <property type="match status" value="1"/>
</dbReference>
<dbReference type="EMBL" id="VDFU01000046">
    <property type="protein sequence ID" value="TNC45390.1"/>
    <property type="molecule type" value="Genomic_DNA"/>
</dbReference>
<sequence length="266" mass="29364">MTHDRPTLTVAISTRGVRAYGLHAANWPRAVGLDYLVLMQEAEAEPGLKLHLEALTVERSDVTIRRLASTGLSRSRNAALDFAQGEIVLIADDDVAHPDGAFDEIRRVFAQDPDLDLLAGRSFTPDGVPRKPAHNRPHRLRLWNSGRISSHELAFRRARITAAGIRFDEHFGVGAGTSNFLGEEYIFVADCLKAGLRGCYLPFPLSIHPPESSGFVWEGRAAAQARAGVLARVFGPWTPLMRVAFAAKNFRRFETIKDLGVFLLGR</sequence>
<dbReference type="CDD" id="cd00761">
    <property type="entry name" value="Glyco_tranf_GTA_type"/>
    <property type="match status" value="1"/>
</dbReference>
<dbReference type="RefSeq" id="WP_139078900.1">
    <property type="nucleotide sequence ID" value="NZ_VDFU01000046.1"/>
</dbReference>
<dbReference type="Proteomes" id="UP000305887">
    <property type="component" value="Unassembled WGS sequence"/>
</dbReference>
<keyword evidence="3" id="KW-1185">Reference proteome</keyword>
<comment type="caution">
    <text evidence="2">The sequence shown here is derived from an EMBL/GenBank/DDBJ whole genome shotgun (WGS) entry which is preliminary data.</text>
</comment>
<evidence type="ECO:0000259" key="1">
    <source>
        <dbReference type="Pfam" id="PF00535"/>
    </source>
</evidence>
<name>A0A5C4MPC6_9RHOB</name>
<dbReference type="InterPro" id="IPR029044">
    <property type="entry name" value="Nucleotide-diphossugar_trans"/>
</dbReference>
<dbReference type="AlphaFoldDB" id="A0A5C4MPC6"/>
<organism evidence="2 3">
    <name type="scientific">Rubellimicrobium rubrum</name>
    <dbReference type="NCBI Taxonomy" id="2585369"/>
    <lineage>
        <taxon>Bacteria</taxon>
        <taxon>Pseudomonadati</taxon>
        <taxon>Pseudomonadota</taxon>
        <taxon>Alphaproteobacteria</taxon>
        <taxon>Rhodobacterales</taxon>
        <taxon>Roseobacteraceae</taxon>
        <taxon>Rubellimicrobium</taxon>
    </lineage>
</organism>
<reference evidence="2 3" key="1">
    <citation type="submission" date="2019-06" db="EMBL/GenBank/DDBJ databases">
        <title>YIM 131921 draft genome.</title>
        <authorList>
            <person name="Jiang L."/>
        </authorList>
    </citation>
    <scope>NUCLEOTIDE SEQUENCE [LARGE SCALE GENOMIC DNA]</scope>
    <source>
        <strain evidence="2 3">YIM 131921</strain>
    </source>
</reference>
<dbReference type="Gene3D" id="3.90.550.10">
    <property type="entry name" value="Spore Coat Polysaccharide Biosynthesis Protein SpsA, Chain A"/>
    <property type="match status" value="1"/>
</dbReference>
<protein>
    <submittedName>
        <fullName evidence="2">Glycosyltransferase family 2 protein</fullName>
    </submittedName>
</protein>
<gene>
    <name evidence="2" type="ORF">FHG66_20000</name>
</gene>
<keyword evidence="2" id="KW-0808">Transferase</keyword>
<evidence type="ECO:0000313" key="2">
    <source>
        <dbReference type="EMBL" id="TNC45390.1"/>
    </source>
</evidence>
<dbReference type="GO" id="GO:0016740">
    <property type="term" value="F:transferase activity"/>
    <property type="evidence" value="ECO:0007669"/>
    <property type="project" value="UniProtKB-KW"/>
</dbReference>
<feature type="domain" description="Glycosyltransferase 2-like" evidence="1">
    <location>
        <begin position="58"/>
        <end position="146"/>
    </location>
</feature>